<dbReference type="PANTHER" id="PTHR12582:SF41">
    <property type="entry name" value="UNC5C-LIKE PROTEIN"/>
    <property type="match status" value="1"/>
</dbReference>
<dbReference type="InParanoid" id="A0A7M7T2T2"/>
<dbReference type="OrthoDB" id="6065502at2759"/>
<dbReference type="GO" id="GO:0016020">
    <property type="term" value="C:membrane"/>
    <property type="evidence" value="ECO:0007669"/>
    <property type="project" value="InterPro"/>
</dbReference>
<dbReference type="Proteomes" id="UP000007110">
    <property type="component" value="Unassembled WGS sequence"/>
</dbReference>
<dbReference type="PANTHER" id="PTHR12582">
    <property type="entry name" value="NETRIN RECEPTOR UNC5"/>
    <property type="match status" value="1"/>
</dbReference>
<organism evidence="2 3">
    <name type="scientific">Strongylocentrotus purpuratus</name>
    <name type="common">Purple sea urchin</name>
    <dbReference type="NCBI Taxonomy" id="7668"/>
    <lineage>
        <taxon>Eukaryota</taxon>
        <taxon>Metazoa</taxon>
        <taxon>Echinodermata</taxon>
        <taxon>Eleutherozoa</taxon>
        <taxon>Echinozoa</taxon>
        <taxon>Echinoidea</taxon>
        <taxon>Euechinoidea</taxon>
        <taxon>Echinacea</taxon>
        <taxon>Camarodonta</taxon>
        <taxon>Echinidea</taxon>
        <taxon>Strongylocentrotidae</taxon>
        <taxon>Strongylocentrotus</taxon>
    </lineage>
</organism>
<proteinExistence type="predicted"/>
<sequence>MVEYVRAGVTTETIDSRGGTIRLPYHGISLCIPVFALQQSCKITLKVLHQPSRVLFAENEAIVSPGVVCEPSGTTFEKPLKLVIPHCAVLTDPSKAKVTMHFTNGDTKIIKKEMSSTGTPRCIVGKDVFEVYITNFSICEMFMVISDNLIGKRVASTPYLPKSMSHLHSKYCHLRLYNDTPGTEDPPMRTIMVQ</sequence>
<dbReference type="SMART" id="SM00218">
    <property type="entry name" value="ZU5"/>
    <property type="match status" value="1"/>
</dbReference>
<name>A0A7M7T2T2_STRPU</name>
<dbReference type="InterPro" id="IPR037936">
    <property type="entry name" value="UNC5A-D"/>
</dbReference>
<protein>
    <recommendedName>
        <fullName evidence="1">ZU5 domain-containing protein</fullName>
    </recommendedName>
</protein>
<reference evidence="3" key="1">
    <citation type="submission" date="2015-02" db="EMBL/GenBank/DDBJ databases">
        <title>Genome sequencing for Strongylocentrotus purpuratus.</title>
        <authorList>
            <person name="Murali S."/>
            <person name="Liu Y."/>
            <person name="Vee V."/>
            <person name="English A."/>
            <person name="Wang M."/>
            <person name="Skinner E."/>
            <person name="Han Y."/>
            <person name="Muzny D.M."/>
            <person name="Worley K.C."/>
            <person name="Gibbs R.A."/>
        </authorList>
    </citation>
    <scope>NUCLEOTIDE SEQUENCE</scope>
</reference>
<dbReference type="KEGG" id="spu:115927649"/>
<dbReference type="PROSITE" id="PS51145">
    <property type="entry name" value="ZU5"/>
    <property type="match status" value="1"/>
</dbReference>
<dbReference type="GO" id="GO:0005042">
    <property type="term" value="F:netrin receptor activity"/>
    <property type="evidence" value="ECO:0007669"/>
    <property type="project" value="InterPro"/>
</dbReference>
<dbReference type="RefSeq" id="XP_030849633.1">
    <property type="nucleotide sequence ID" value="XM_030993773.1"/>
</dbReference>
<dbReference type="Gene3D" id="2.60.220.30">
    <property type="match status" value="1"/>
</dbReference>
<dbReference type="GeneID" id="115927649"/>
<evidence type="ECO:0000259" key="1">
    <source>
        <dbReference type="PROSITE" id="PS51145"/>
    </source>
</evidence>
<evidence type="ECO:0000313" key="2">
    <source>
        <dbReference type="EnsemblMetazoa" id="XP_030849633"/>
    </source>
</evidence>
<dbReference type="EnsemblMetazoa" id="XM_030993773">
    <property type="protein sequence ID" value="XP_030849633"/>
    <property type="gene ID" value="LOC115927649"/>
</dbReference>
<evidence type="ECO:0000313" key="3">
    <source>
        <dbReference type="Proteomes" id="UP000007110"/>
    </source>
</evidence>
<feature type="domain" description="ZU5" evidence="1">
    <location>
        <begin position="8"/>
        <end position="145"/>
    </location>
</feature>
<dbReference type="Pfam" id="PF00791">
    <property type="entry name" value="ZU5"/>
    <property type="match status" value="1"/>
</dbReference>
<dbReference type="InterPro" id="IPR000906">
    <property type="entry name" value="ZU5_dom"/>
</dbReference>
<dbReference type="AlphaFoldDB" id="A0A7M7T2T2"/>
<reference evidence="2" key="2">
    <citation type="submission" date="2021-01" db="UniProtKB">
        <authorList>
            <consortium name="EnsemblMetazoa"/>
        </authorList>
    </citation>
    <scope>IDENTIFICATION</scope>
</reference>
<accession>A0A7M7T2T2</accession>
<keyword evidence="3" id="KW-1185">Reference proteome</keyword>